<dbReference type="Proteomes" id="UP001302745">
    <property type="component" value="Unassembled WGS sequence"/>
</dbReference>
<reference evidence="1" key="1">
    <citation type="journal article" date="2023" name="Mol. Phylogenet. Evol.">
        <title>Genome-scale phylogeny and comparative genomics of the fungal order Sordariales.</title>
        <authorList>
            <person name="Hensen N."/>
            <person name="Bonometti L."/>
            <person name="Westerberg I."/>
            <person name="Brannstrom I.O."/>
            <person name="Guillou S."/>
            <person name="Cros-Aarteil S."/>
            <person name="Calhoun S."/>
            <person name="Haridas S."/>
            <person name="Kuo A."/>
            <person name="Mondo S."/>
            <person name="Pangilinan J."/>
            <person name="Riley R."/>
            <person name="LaButti K."/>
            <person name="Andreopoulos B."/>
            <person name="Lipzen A."/>
            <person name="Chen C."/>
            <person name="Yan M."/>
            <person name="Daum C."/>
            <person name="Ng V."/>
            <person name="Clum A."/>
            <person name="Steindorff A."/>
            <person name="Ohm R.A."/>
            <person name="Martin F."/>
            <person name="Silar P."/>
            <person name="Natvig D.O."/>
            <person name="Lalanne C."/>
            <person name="Gautier V."/>
            <person name="Ament-Velasquez S.L."/>
            <person name="Kruys A."/>
            <person name="Hutchinson M.I."/>
            <person name="Powell A.J."/>
            <person name="Barry K."/>
            <person name="Miller A.N."/>
            <person name="Grigoriev I.V."/>
            <person name="Debuchy R."/>
            <person name="Gladieux P."/>
            <person name="Hiltunen Thoren M."/>
            <person name="Johannesson H."/>
        </authorList>
    </citation>
    <scope>NUCLEOTIDE SEQUENCE</scope>
    <source>
        <strain evidence="1">CBS 538.74</strain>
    </source>
</reference>
<evidence type="ECO:0000313" key="1">
    <source>
        <dbReference type="EMBL" id="KAK4149509.1"/>
    </source>
</evidence>
<dbReference type="AlphaFoldDB" id="A0AAN6VEB4"/>
<dbReference type="EMBL" id="MU857152">
    <property type="protein sequence ID" value="KAK4149509.1"/>
    <property type="molecule type" value="Genomic_DNA"/>
</dbReference>
<keyword evidence="2" id="KW-1185">Reference proteome</keyword>
<sequence length="183" mass="20249">TTSRNNAPTFRNMAPLFRPARQNPSRIPPCRRHWPRRQSRALPFMVIQERGFRDLLSPTSIKGADRNPVPPAWPLTKTRLAEIVPVSLGTWSMLSLIAPPSAVEQPSPPSWLHRPPAERHIPGHIALGPSSVDVLPCVAASVPAWLCLGSRCELCQAWRVGSGIAPKDSLLRPELYCPAPRSR</sequence>
<proteinExistence type="predicted"/>
<accession>A0AAN6VEB4</accession>
<organism evidence="1 2">
    <name type="scientific">Chaetomidium leptoderma</name>
    <dbReference type="NCBI Taxonomy" id="669021"/>
    <lineage>
        <taxon>Eukaryota</taxon>
        <taxon>Fungi</taxon>
        <taxon>Dikarya</taxon>
        <taxon>Ascomycota</taxon>
        <taxon>Pezizomycotina</taxon>
        <taxon>Sordariomycetes</taxon>
        <taxon>Sordariomycetidae</taxon>
        <taxon>Sordariales</taxon>
        <taxon>Chaetomiaceae</taxon>
        <taxon>Chaetomidium</taxon>
    </lineage>
</organism>
<evidence type="ECO:0000313" key="2">
    <source>
        <dbReference type="Proteomes" id="UP001302745"/>
    </source>
</evidence>
<protein>
    <submittedName>
        <fullName evidence="1">Uncharacterized protein</fullName>
    </submittedName>
</protein>
<gene>
    <name evidence="1" type="ORF">C8A00DRAFT_18810</name>
</gene>
<reference evidence="1" key="2">
    <citation type="submission" date="2023-05" db="EMBL/GenBank/DDBJ databases">
        <authorList>
            <consortium name="Lawrence Berkeley National Laboratory"/>
            <person name="Steindorff A."/>
            <person name="Hensen N."/>
            <person name="Bonometti L."/>
            <person name="Westerberg I."/>
            <person name="Brannstrom I.O."/>
            <person name="Guillou S."/>
            <person name="Cros-Aarteil S."/>
            <person name="Calhoun S."/>
            <person name="Haridas S."/>
            <person name="Kuo A."/>
            <person name="Mondo S."/>
            <person name="Pangilinan J."/>
            <person name="Riley R."/>
            <person name="Labutti K."/>
            <person name="Andreopoulos B."/>
            <person name="Lipzen A."/>
            <person name="Chen C."/>
            <person name="Yanf M."/>
            <person name="Daum C."/>
            <person name="Ng V."/>
            <person name="Clum A."/>
            <person name="Ohm R."/>
            <person name="Martin F."/>
            <person name="Silar P."/>
            <person name="Natvig D."/>
            <person name="Lalanne C."/>
            <person name="Gautier V."/>
            <person name="Ament-Velasquez S.L."/>
            <person name="Kruys A."/>
            <person name="Hutchinson M.I."/>
            <person name="Powell A.J."/>
            <person name="Barry K."/>
            <person name="Miller A.N."/>
            <person name="Grigoriev I.V."/>
            <person name="Debuchy R."/>
            <person name="Gladieux P."/>
            <person name="Thoren M.H."/>
            <person name="Johannesson H."/>
        </authorList>
    </citation>
    <scope>NUCLEOTIDE SEQUENCE</scope>
    <source>
        <strain evidence="1">CBS 538.74</strain>
    </source>
</reference>
<feature type="non-terminal residue" evidence="1">
    <location>
        <position position="1"/>
    </location>
</feature>
<comment type="caution">
    <text evidence="1">The sequence shown here is derived from an EMBL/GenBank/DDBJ whole genome shotgun (WGS) entry which is preliminary data.</text>
</comment>
<name>A0AAN6VEB4_9PEZI</name>